<feature type="domain" description="Peptidase C14 caspase" evidence="2">
    <location>
        <begin position="5"/>
        <end position="284"/>
    </location>
</feature>
<dbReference type="InterPro" id="IPR011600">
    <property type="entry name" value="Pept_C14_caspase"/>
</dbReference>
<reference evidence="3 4" key="1">
    <citation type="submission" date="2024-07" db="EMBL/GenBank/DDBJ databases">
        <title>Section-level genome sequencing and comparative genomics of Aspergillus sections Usti and Cavernicolus.</title>
        <authorList>
            <consortium name="Lawrence Berkeley National Laboratory"/>
            <person name="Nybo J.L."/>
            <person name="Vesth T.C."/>
            <person name="Theobald S."/>
            <person name="Frisvad J.C."/>
            <person name="Larsen T.O."/>
            <person name="Kjaerboelling I."/>
            <person name="Rothschild-Mancinelli K."/>
            <person name="Lyhne E.K."/>
            <person name="Kogle M.E."/>
            <person name="Barry K."/>
            <person name="Clum A."/>
            <person name="Na H."/>
            <person name="Ledsgaard L."/>
            <person name="Lin J."/>
            <person name="Lipzen A."/>
            <person name="Kuo A."/>
            <person name="Riley R."/>
            <person name="Mondo S."/>
            <person name="LaButti K."/>
            <person name="Haridas S."/>
            <person name="Pangalinan J."/>
            <person name="Salamov A.A."/>
            <person name="Simmons B.A."/>
            <person name="Magnuson J.K."/>
            <person name="Chen J."/>
            <person name="Drula E."/>
            <person name="Henrissat B."/>
            <person name="Wiebenga A."/>
            <person name="Lubbers R.J."/>
            <person name="Gomes A.C."/>
            <person name="Makela M.R."/>
            <person name="Stajich J."/>
            <person name="Grigoriev I.V."/>
            <person name="Mortensen U.H."/>
            <person name="De vries R.P."/>
            <person name="Baker S.E."/>
            <person name="Andersen M.R."/>
        </authorList>
    </citation>
    <scope>NUCLEOTIDE SEQUENCE [LARGE SCALE GENOMIC DNA]</scope>
    <source>
        <strain evidence="3 4">CBS 600.67</strain>
    </source>
</reference>
<sequence>MAVTHYAILMGIDEYPTKPLKSCVRDVQDVKEYLGSSLKDYVAIYMITASQACQTSPDSAKGSQTWPTYDNILSTFNTVTSLARAGNFVYIHYSGHGTQKPPCGEYSNKPQGDLALVLLSGGKENHVTCLWGSELATLLKAMVDKGLVVTLVLDCCFSASVYRREDSDIRFLPYGATIDSDYPQDPEENAGLGDTCPESEYRDASMCLNWLIKPDGYAILAACGPNEETTGCKINGQNRGALSYFLLETVKRVSLTKRHNDIYNHLRAKFQGSGLPQNPVLYGNKNQGFFGLAESDAISPAVPIIGRPDGTLQLTAGRAHGVSDGDQFVLYPFDSAESGPRSQAPSVVARVVYARGLTAELEQLGDPCISRTGWMARARAQFHLQKFPICLTSSLPHQVEWLMALKVRPLTVHTDAGKPFALQVVLDNDEEYKILDSLGQEISNLPSMPQNQAGIDQIGVLLEHLVRFSLVKHLTHESSADTFWDSIDIRLHSDGKVLSPGCGLEVNNGARAELVVENRGIQDIYVFVYDLGPYWQVEGVSWGTYNVVTPLSISRKRLQMNFPRQMEESGYRLCDDTIKVIVTSQPTSFDLLELPNLGGRSKTKTGRISWEGDGLENWAVMDFFIHISS</sequence>
<gene>
    <name evidence="3" type="ORF">BDW59DRAFT_155115</name>
</gene>
<keyword evidence="4" id="KW-1185">Reference proteome</keyword>
<comment type="similarity">
    <text evidence="1">Belongs to the peptidase C14B family.</text>
</comment>
<dbReference type="EMBL" id="JBFXLS010000164">
    <property type="protein sequence ID" value="KAL2812792.1"/>
    <property type="molecule type" value="Genomic_DNA"/>
</dbReference>
<evidence type="ECO:0000256" key="1">
    <source>
        <dbReference type="ARBA" id="ARBA00009005"/>
    </source>
</evidence>
<evidence type="ECO:0000313" key="3">
    <source>
        <dbReference type="EMBL" id="KAL2812792.1"/>
    </source>
</evidence>
<proteinExistence type="inferred from homology"/>
<dbReference type="Pfam" id="PF00656">
    <property type="entry name" value="Peptidase_C14"/>
    <property type="match status" value="1"/>
</dbReference>
<dbReference type="PANTHER" id="PTHR48104:SF30">
    <property type="entry name" value="METACASPASE-1"/>
    <property type="match status" value="1"/>
</dbReference>
<dbReference type="Proteomes" id="UP001610335">
    <property type="component" value="Unassembled WGS sequence"/>
</dbReference>
<dbReference type="PANTHER" id="PTHR48104">
    <property type="entry name" value="METACASPASE-4"/>
    <property type="match status" value="1"/>
</dbReference>
<comment type="caution">
    <text evidence="3">The sequence shown here is derived from an EMBL/GenBank/DDBJ whole genome shotgun (WGS) entry which is preliminary data.</text>
</comment>
<dbReference type="InterPro" id="IPR050452">
    <property type="entry name" value="Metacaspase"/>
</dbReference>
<name>A0ABR4HBM9_9EURO</name>
<evidence type="ECO:0000313" key="4">
    <source>
        <dbReference type="Proteomes" id="UP001610335"/>
    </source>
</evidence>
<accession>A0ABR4HBM9</accession>
<dbReference type="Gene3D" id="3.40.50.1460">
    <property type="match status" value="1"/>
</dbReference>
<evidence type="ECO:0000259" key="2">
    <source>
        <dbReference type="Pfam" id="PF00656"/>
    </source>
</evidence>
<protein>
    <recommendedName>
        <fullName evidence="2">Peptidase C14 caspase domain-containing protein</fullName>
    </recommendedName>
</protein>
<organism evidence="3 4">
    <name type="scientific">Aspergillus cavernicola</name>
    <dbReference type="NCBI Taxonomy" id="176166"/>
    <lineage>
        <taxon>Eukaryota</taxon>
        <taxon>Fungi</taxon>
        <taxon>Dikarya</taxon>
        <taxon>Ascomycota</taxon>
        <taxon>Pezizomycotina</taxon>
        <taxon>Eurotiomycetes</taxon>
        <taxon>Eurotiomycetidae</taxon>
        <taxon>Eurotiales</taxon>
        <taxon>Aspergillaceae</taxon>
        <taxon>Aspergillus</taxon>
        <taxon>Aspergillus subgen. Nidulantes</taxon>
    </lineage>
</organism>